<gene>
    <name evidence="1" type="ORF">ACOLOM_LOCUS12317</name>
</gene>
<evidence type="ECO:0000313" key="1">
    <source>
        <dbReference type="EMBL" id="CAG8743793.1"/>
    </source>
</evidence>
<feature type="non-terminal residue" evidence="1">
    <location>
        <position position="1"/>
    </location>
</feature>
<evidence type="ECO:0000313" key="2">
    <source>
        <dbReference type="Proteomes" id="UP000789525"/>
    </source>
</evidence>
<sequence>PGFSLGLVTNALSTLPSNFNSAMNGINNASNTKNAVNKPSSVNQSPAQPILAPSNNSPASQKVQSNASAATNNGSTRTTNGDVNSNGTNKGKKAPGPPINSSEVQELVQSRIAALEGEKVQGGEEDRRSAPYEIRGTGAAPVLELGNQLNAFQYQDFRRQEREHTKERQKNKKEADACEALVPLLELLLIRSQAKTALTNVQKLKSKTDAVVRDMQKQNKDLRVSPINAGYLSLTDSFRKRISGLRTRYIKLKF</sequence>
<protein>
    <submittedName>
        <fullName evidence="1">13056_t:CDS:1</fullName>
    </submittedName>
</protein>
<name>A0ACA9QAX2_9GLOM</name>
<organism evidence="1 2">
    <name type="scientific">Acaulospora colombiana</name>
    <dbReference type="NCBI Taxonomy" id="27376"/>
    <lineage>
        <taxon>Eukaryota</taxon>
        <taxon>Fungi</taxon>
        <taxon>Fungi incertae sedis</taxon>
        <taxon>Mucoromycota</taxon>
        <taxon>Glomeromycotina</taxon>
        <taxon>Glomeromycetes</taxon>
        <taxon>Diversisporales</taxon>
        <taxon>Acaulosporaceae</taxon>
        <taxon>Acaulospora</taxon>
    </lineage>
</organism>
<feature type="non-terminal residue" evidence="1">
    <location>
        <position position="254"/>
    </location>
</feature>
<comment type="caution">
    <text evidence="1">The sequence shown here is derived from an EMBL/GenBank/DDBJ whole genome shotgun (WGS) entry which is preliminary data.</text>
</comment>
<proteinExistence type="predicted"/>
<reference evidence="1" key="1">
    <citation type="submission" date="2021-06" db="EMBL/GenBank/DDBJ databases">
        <authorList>
            <person name="Kallberg Y."/>
            <person name="Tangrot J."/>
            <person name="Rosling A."/>
        </authorList>
    </citation>
    <scope>NUCLEOTIDE SEQUENCE</scope>
    <source>
        <strain evidence="1">CL356</strain>
    </source>
</reference>
<dbReference type="EMBL" id="CAJVPT010049354">
    <property type="protein sequence ID" value="CAG8743793.1"/>
    <property type="molecule type" value="Genomic_DNA"/>
</dbReference>
<keyword evidence="2" id="KW-1185">Reference proteome</keyword>
<dbReference type="Proteomes" id="UP000789525">
    <property type="component" value="Unassembled WGS sequence"/>
</dbReference>
<accession>A0ACA9QAX2</accession>